<accession>A0A0R3PCL6</accession>
<evidence type="ECO:0000313" key="1">
    <source>
        <dbReference type="EMBL" id="VDM53161.1"/>
    </source>
</evidence>
<gene>
    <name evidence="1" type="ORF">ACOC_LOCUS1576</name>
</gene>
<dbReference type="Proteomes" id="UP000267027">
    <property type="component" value="Unassembled WGS sequence"/>
</dbReference>
<organism evidence="3">
    <name type="scientific">Angiostrongylus costaricensis</name>
    <name type="common">Nematode worm</name>
    <dbReference type="NCBI Taxonomy" id="334426"/>
    <lineage>
        <taxon>Eukaryota</taxon>
        <taxon>Metazoa</taxon>
        <taxon>Ecdysozoa</taxon>
        <taxon>Nematoda</taxon>
        <taxon>Chromadorea</taxon>
        <taxon>Rhabditida</taxon>
        <taxon>Rhabditina</taxon>
        <taxon>Rhabditomorpha</taxon>
        <taxon>Strongyloidea</taxon>
        <taxon>Metastrongylidae</taxon>
        <taxon>Angiostrongylus</taxon>
    </lineage>
</organism>
<name>A0A0R3PCL6_ANGCS</name>
<dbReference type="AlphaFoldDB" id="A0A0R3PCL6"/>
<reference evidence="3" key="1">
    <citation type="submission" date="2017-02" db="UniProtKB">
        <authorList>
            <consortium name="WormBaseParasite"/>
        </authorList>
    </citation>
    <scope>IDENTIFICATION</scope>
</reference>
<evidence type="ECO:0000313" key="3">
    <source>
        <dbReference type="WBParaSite" id="ACOC_0000157501-mRNA-1"/>
    </source>
</evidence>
<evidence type="ECO:0000313" key="2">
    <source>
        <dbReference type="Proteomes" id="UP000267027"/>
    </source>
</evidence>
<dbReference type="EMBL" id="UYYA01000242">
    <property type="protein sequence ID" value="VDM53161.1"/>
    <property type="molecule type" value="Genomic_DNA"/>
</dbReference>
<sequence>MATKCQYHLGEEAFSLASTFESKHDSLLAANNHFSCSVGWFRYVTFPEKQAWIIGYRTDCVIWVRIAQLRAASSPRMIGEEIDRSCGGQYNDDIDEDMDPLDDGQQCNENLAFDAVARHHSAL</sequence>
<proteinExistence type="predicted"/>
<dbReference type="WBParaSite" id="ACOC_0000157501-mRNA-1">
    <property type="protein sequence ID" value="ACOC_0000157501-mRNA-1"/>
    <property type="gene ID" value="ACOC_0000157501"/>
</dbReference>
<protein>
    <submittedName>
        <fullName evidence="1 3">Uncharacterized protein</fullName>
    </submittedName>
</protein>
<keyword evidence="2" id="KW-1185">Reference proteome</keyword>
<reference evidence="1 2" key="2">
    <citation type="submission" date="2018-11" db="EMBL/GenBank/DDBJ databases">
        <authorList>
            <consortium name="Pathogen Informatics"/>
        </authorList>
    </citation>
    <scope>NUCLEOTIDE SEQUENCE [LARGE SCALE GENOMIC DNA]</scope>
    <source>
        <strain evidence="1 2">Costa Rica</strain>
    </source>
</reference>